<dbReference type="KEGG" id="ccb:Clocel_3148"/>
<name>D9SU80_CLOC7</name>
<dbReference type="Gene3D" id="3.30.470.20">
    <property type="entry name" value="ATP-grasp fold, B domain"/>
    <property type="match status" value="1"/>
</dbReference>
<dbReference type="HOGENOM" id="CLU_578345_0_0_9"/>
<organism evidence="4 5">
    <name type="scientific">Clostridium cellulovorans (strain ATCC 35296 / DSM 3052 / OCM 3 / 743B)</name>
    <dbReference type="NCBI Taxonomy" id="573061"/>
    <lineage>
        <taxon>Bacteria</taxon>
        <taxon>Bacillati</taxon>
        <taxon>Bacillota</taxon>
        <taxon>Clostridia</taxon>
        <taxon>Eubacteriales</taxon>
        <taxon>Clostridiaceae</taxon>
        <taxon>Clostridium</taxon>
    </lineage>
</organism>
<gene>
    <name evidence="4" type="ordered locus">Clocel_3148</name>
</gene>
<evidence type="ECO:0000313" key="4">
    <source>
        <dbReference type="EMBL" id="ADL52835.1"/>
    </source>
</evidence>
<dbReference type="AlphaFoldDB" id="D9SU80"/>
<dbReference type="PANTHER" id="PTHR43585">
    <property type="entry name" value="FUMIPYRROLE BIOSYNTHESIS PROTEIN C"/>
    <property type="match status" value="1"/>
</dbReference>
<dbReference type="PANTHER" id="PTHR43585:SF2">
    <property type="entry name" value="ATP-GRASP ENZYME FSQD"/>
    <property type="match status" value="1"/>
</dbReference>
<dbReference type="Gene3D" id="3.40.50.20">
    <property type="match status" value="1"/>
</dbReference>
<dbReference type="EMBL" id="CP002160">
    <property type="protein sequence ID" value="ADL52835.1"/>
    <property type="molecule type" value="Genomic_DNA"/>
</dbReference>
<proteinExistence type="predicted"/>
<accession>D9SU80</accession>
<dbReference type="InterPro" id="IPR052032">
    <property type="entry name" value="ATP-dep_AA_Ligase"/>
</dbReference>
<evidence type="ECO:0000256" key="2">
    <source>
        <dbReference type="ARBA" id="ARBA00022741"/>
    </source>
</evidence>
<protein>
    <recommendedName>
        <fullName evidence="6">ATP-grasp domain-containing protein</fullName>
    </recommendedName>
</protein>
<sequence>MLKNQVLICVYYHNRSKKGNLKLLSEWRKKSGVKVMLLANKSEDYVANYVDEVLVSDFENQESLFKNLDEYLKNNFVQLLGAVSFGEDEVPITNRICDIYNLRGNSISSGLITRNKWMMREALYSSDIYAPKCYKIYNLEMAEKIVKEEFLDKNKKAFLKPPIGTGSMFCTKITSIDDLRKTWNEFYLGSWEFALKDPLCNELFGFNVENYYMVIEELLNTYICEDDMLKQLFSVHELSVDGVLNEGQLHVYGITDKLIPDDKDGREYMWRTTKLSREFQEIIKIKAQKITDAFGLKYGCIHYEFRLEKVSVNEADIIYNNVPVRATLLEGASRFGGAYMQTFWYEATGFDSISYLCNQACGIISNEKNIYLNPAIMLNVWSEETGVLEEVVGYDELKNISQKYLADFTIYDNKGDKVEFSSKSERGAGHVMFINRDINLLKDPQKEYNYGFNEIEELFMYAIKNIKLKISK</sequence>
<dbReference type="GO" id="GO:0005524">
    <property type="term" value="F:ATP binding"/>
    <property type="evidence" value="ECO:0007669"/>
    <property type="project" value="UniProtKB-KW"/>
</dbReference>
<keyword evidence="2" id="KW-0547">Nucleotide-binding</keyword>
<keyword evidence="1" id="KW-0436">Ligase</keyword>
<dbReference type="OrthoDB" id="9803907at2"/>
<evidence type="ECO:0000256" key="1">
    <source>
        <dbReference type="ARBA" id="ARBA00022598"/>
    </source>
</evidence>
<dbReference type="RefSeq" id="WP_010073214.1">
    <property type="nucleotide sequence ID" value="NC_014393.1"/>
</dbReference>
<evidence type="ECO:0000313" key="5">
    <source>
        <dbReference type="Proteomes" id="UP000002730"/>
    </source>
</evidence>
<dbReference type="Proteomes" id="UP000002730">
    <property type="component" value="Chromosome"/>
</dbReference>
<dbReference type="GO" id="GO:0016874">
    <property type="term" value="F:ligase activity"/>
    <property type="evidence" value="ECO:0007669"/>
    <property type="project" value="UniProtKB-KW"/>
</dbReference>
<reference evidence="4 5" key="1">
    <citation type="submission" date="2010-08" db="EMBL/GenBank/DDBJ databases">
        <title>Complete sequence of Clostridium cellulovorans 743B.</title>
        <authorList>
            <consortium name="US DOE Joint Genome Institute"/>
            <person name="Lucas S."/>
            <person name="Copeland A."/>
            <person name="Lapidus A."/>
            <person name="Cheng J.-F."/>
            <person name="Bruce D."/>
            <person name="Goodwin L."/>
            <person name="Pitluck S."/>
            <person name="Chertkov O."/>
            <person name="Detter J.C."/>
            <person name="Han C."/>
            <person name="Tapia R."/>
            <person name="Land M."/>
            <person name="Hauser L."/>
            <person name="Chang Y.-J."/>
            <person name="Jeffries C."/>
            <person name="Kyrpides N."/>
            <person name="Ivanova N."/>
            <person name="Mikhailova N."/>
            <person name="Hemme C.L."/>
            <person name="Woyke T."/>
        </authorList>
    </citation>
    <scope>NUCLEOTIDE SEQUENCE [LARGE SCALE GENOMIC DNA]</scope>
    <source>
        <strain evidence="5">ATCC 35296 / DSM 3052 / OCM 3 / 743B</strain>
    </source>
</reference>
<dbReference type="STRING" id="573061.Clocel_3148"/>
<dbReference type="SUPFAM" id="SSF56059">
    <property type="entry name" value="Glutathione synthetase ATP-binding domain-like"/>
    <property type="match status" value="1"/>
</dbReference>
<evidence type="ECO:0008006" key="6">
    <source>
        <dbReference type="Google" id="ProtNLM"/>
    </source>
</evidence>
<keyword evidence="5" id="KW-1185">Reference proteome</keyword>
<keyword evidence="3" id="KW-0067">ATP-binding</keyword>
<evidence type="ECO:0000256" key="3">
    <source>
        <dbReference type="ARBA" id="ARBA00022840"/>
    </source>
</evidence>